<dbReference type="AlphaFoldDB" id="A0A3P7LXU4"/>
<organism evidence="1 2">
    <name type="scientific">Cylicostephanus goldi</name>
    <name type="common">Nematode worm</name>
    <dbReference type="NCBI Taxonomy" id="71465"/>
    <lineage>
        <taxon>Eukaryota</taxon>
        <taxon>Metazoa</taxon>
        <taxon>Ecdysozoa</taxon>
        <taxon>Nematoda</taxon>
        <taxon>Chromadorea</taxon>
        <taxon>Rhabditida</taxon>
        <taxon>Rhabditina</taxon>
        <taxon>Rhabditomorpha</taxon>
        <taxon>Strongyloidea</taxon>
        <taxon>Strongylidae</taxon>
        <taxon>Cylicostephanus</taxon>
    </lineage>
</organism>
<protein>
    <submittedName>
        <fullName evidence="1">Uncharacterized protein</fullName>
    </submittedName>
</protein>
<reference evidence="1 2" key="1">
    <citation type="submission" date="2018-11" db="EMBL/GenBank/DDBJ databases">
        <authorList>
            <consortium name="Pathogen Informatics"/>
        </authorList>
    </citation>
    <scope>NUCLEOTIDE SEQUENCE [LARGE SCALE GENOMIC DNA]</scope>
</reference>
<sequence>MVSEQLKNFISLQNGLRIRRNSIPSIAASGQLLRPKPALAHTRLVSEPVLAPKEESLKCEGINMK</sequence>
<evidence type="ECO:0000313" key="2">
    <source>
        <dbReference type="Proteomes" id="UP000271889"/>
    </source>
</evidence>
<dbReference type="Proteomes" id="UP000271889">
    <property type="component" value="Unassembled WGS sequence"/>
</dbReference>
<evidence type="ECO:0000313" key="1">
    <source>
        <dbReference type="EMBL" id="VDN21845.1"/>
    </source>
</evidence>
<keyword evidence="2" id="KW-1185">Reference proteome</keyword>
<gene>
    <name evidence="1" type="ORF">CGOC_LOCUS9145</name>
</gene>
<name>A0A3P7LXU4_CYLGO</name>
<dbReference type="EMBL" id="UYRV01105992">
    <property type="protein sequence ID" value="VDN21845.1"/>
    <property type="molecule type" value="Genomic_DNA"/>
</dbReference>
<proteinExistence type="predicted"/>
<accession>A0A3P7LXU4</accession>